<keyword evidence="2" id="KW-1185">Reference proteome</keyword>
<dbReference type="EMBL" id="JAQQWM010000004">
    <property type="protein sequence ID" value="KAK8067815.1"/>
    <property type="molecule type" value="Genomic_DNA"/>
</dbReference>
<evidence type="ECO:0000313" key="1">
    <source>
        <dbReference type="EMBL" id="KAK8067815.1"/>
    </source>
</evidence>
<comment type="caution">
    <text evidence="1">The sequence shown here is derived from an EMBL/GenBank/DDBJ whole genome shotgun (WGS) entry which is preliminary data.</text>
</comment>
<accession>A0ABR1V9D4</accession>
<proteinExistence type="predicted"/>
<reference evidence="1 2" key="1">
    <citation type="submission" date="2023-01" db="EMBL/GenBank/DDBJ databases">
        <title>Analysis of 21 Apiospora genomes using comparative genomics revels a genus with tremendous synthesis potential of carbohydrate active enzymes and secondary metabolites.</title>
        <authorList>
            <person name="Sorensen T."/>
        </authorList>
    </citation>
    <scope>NUCLEOTIDE SEQUENCE [LARGE SCALE GENOMIC DNA]</scope>
    <source>
        <strain evidence="1 2">CBS 83171</strain>
    </source>
</reference>
<evidence type="ECO:0000313" key="2">
    <source>
        <dbReference type="Proteomes" id="UP001446871"/>
    </source>
</evidence>
<sequence length="75" mass="8517">MCVIDSKPFHCEKCKQSGKIIINEISTCTSCPEKDNEYNQFECPELQENVLTPLTGDQQGSDASLEKTHEIFYTK</sequence>
<name>A0ABR1V9D4_9PEZI</name>
<gene>
    <name evidence="1" type="ORF">PG996_006927</name>
</gene>
<dbReference type="Proteomes" id="UP001446871">
    <property type="component" value="Unassembled WGS sequence"/>
</dbReference>
<protein>
    <submittedName>
        <fullName evidence="1">Uncharacterized protein</fullName>
    </submittedName>
</protein>
<organism evidence="1 2">
    <name type="scientific">Apiospora saccharicola</name>
    <dbReference type="NCBI Taxonomy" id="335842"/>
    <lineage>
        <taxon>Eukaryota</taxon>
        <taxon>Fungi</taxon>
        <taxon>Dikarya</taxon>
        <taxon>Ascomycota</taxon>
        <taxon>Pezizomycotina</taxon>
        <taxon>Sordariomycetes</taxon>
        <taxon>Xylariomycetidae</taxon>
        <taxon>Amphisphaeriales</taxon>
        <taxon>Apiosporaceae</taxon>
        <taxon>Apiospora</taxon>
    </lineage>
</organism>